<protein>
    <recommendedName>
        <fullName evidence="3">Bacteriocin immunity protein</fullName>
    </recommendedName>
</protein>
<organism evidence="1 2">
    <name type="scientific">Lactobacillus gasseri</name>
    <dbReference type="NCBI Taxonomy" id="1596"/>
    <lineage>
        <taxon>Bacteria</taxon>
        <taxon>Bacillati</taxon>
        <taxon>Bacillota</taxon>
        <taxon>Bacilli</taxon>
        <taxon>Lactobacillales</taxon>
        <taxon>Lactobacillaceae</taxon>
        <taxon>Lactobacillus</taxon>
    </lineage>
</organism>
<accession>A0AB33CGK5</accession>
<sequence>MDRRNFIEGLINKFTIKLDQDKDNDQLIDSLIFLGEQESYCRSYPEISDIIYHLEKEKFKNLKSNFALLEEITENKFEALLNDEKFAIYSNDEIAKDLNKRDENENRRRITNNLLRFERHI</sequence>
<gene>
    <name evidence="1" type="ORF">CCE30_08515</name>
</gene>
<proteinExistence type="predicted"/>
<evidence type="ECO:0000313" key="1">
    <source>
        <dbReference type="EMBL" id="ART98940.1"/>
    </source>
</evidence>
<name>A0AB33CGK5_LACGS</name>
<dbReference type="AlphaFoldDB" id="A0AB33CGK5"/>
<dbReference type="EMBL" id="CP021427">
    <property type="protein sequence ID" value="ART98940.1"/>
    <property type="molecule type" value="Genomic_DNA"/>
</dbReference>
<evidence type="ECO:0000313" key="2">
    <source>
        <dbReference type="Proteomes" id="UP000195798"/>
    </source>
</evidence>
<dbReference type="Proteomes" id="UP000195798">
    <property type="component" value="Chromosome"/>
</dbReference>
<reference evidence="1 2" key="1">
    <citation type="submission" date="2017-05" db="EMBL/GenBank/DDBJ databases">
        <authorList>
            <person name="Oh N.-S."/>
        </authorList>
    </citation>
    <scope>NUCLEOTIDE SEQUENCE [LARGE SCALE GENOMIC DNA]</scope>
    <source>
        <strain evidence="1 2">4M13</strain>
    </source>
</reference>
<dbReference type="RefSeq" id="WP_020807933.1">
    <property type="nucleotide sequence ID" value="NZ_CP021427.1"/>
</dbReference>
<evidence type="ECO:0008006" key="3">
    <source>
        <dbReference type="Google" id="ProtNLM"/>
    </source>
</evidence>